<accession>A0ABW4YN61</accession>
<protein>
    <submittedName>
        <fullName evidence="1">Uncharacterized protein</fullName>
    </submittedName>
</protein>
<name>A0ABW4YN61_9BACL</name>
<evidence type="ECO:0000313" key="2">
    <source>
        <dbReference type="Proteomes" id="UP001597362"/>
    </source>
</evidence>
<organism evidence="1 2">
    <name type="scientific">Paenibacillus yanchengensis</name>
    <dbReference type="NCBI Taxonomy" id="2035833"/>
    <lineage>
        <taxon>Bacteria</taxon>
        <taxon>Bacillati</taxon>
        <taxon>Bacillota</taxon>
        <taxon>Bacilli</taxon>
        <taxon>Bacillales</taxon>
        <taxon>Paenibacillaceae</taxon>
        <taxon>Paenibacillus</taxon>
    </lineage>
</organism>
<evidence type="ECO:0000313" key="1">
    <source>
        <dbReference type="EMBL" id="MFD2117086.1"/>
    </source>
</evidence>
<proteinExistence type="predicted"/>
<dbReference type="RefSeq" id="WP_377773889.1">
    <property type="nucleotide sequence ID" value="NZ_JBHUHO010000033.1"/>
</dbReference>
<reference evidence="2" key="1">
    <citation type="journal article" date="2019" name="Int. J. Syst. Evol. Microbiol.">
        <title>The Global Catalogue of Microorganisms (GCM) 10K type strain sequencing project: providing services to taxonomists for standard genome sequencing and annotation.</title>
        <authorList>
            <consortium name="The Broad Institute Genomics Platform"/>
            <consortium name="The Broad Institute Genome Sequencing Center for Infectious Disease"/>
            <person name="Wu L."/>
            <person name="Ma J."/>
        </authorList>
    </citation>
    <scope>NUCLEOTIDE SEQUENCE [LARGE SCALE GENOMIC DNA]</scope>
    <source>
        <strain evidence="2">GH52</strain>
    </source>
</reference>
<sequence>MGVRHAREYADILQELTKAVSEIEECYTFFEMELADWQQLATEEQSEVMEALADDIFFGLGTVDSIVVGRGTVIHNAKRHLIEVVQDDKIVQIVRLI</sequence>
<dbReference type="Proteomes" id="UP001597362">
    <property type="component" value="Unassembled WGS sequence"/>
</dbReference>
<gene>
    <name evidence="1" type="ORF">ACFSJH_15250</name>
</gene>
<comment type="caution">
    <text evidence="1">The sequence shown here is derived from an EMBL/GenBank/DDBJ whole genome shotgun (WGS) entry which is preliminary data.</text>
</comment>
<dbReference type="EMBL" id="JBHUHO010000033">
    <property type="protein sequence ID" value="MFD2117086.1"/>
    <property type="molecule type" value="Genomic_DNA"/>
</dbReference>
<keyword evidence="2" id="KW-1185">Reference proteome</keyword>